<evidence type="ECO:0000256" key="4">
    <source>
        <dbReference type="ARBA" id="ARBA00022692"/>
    </source>
</evidence>
<keyword evidence="7 12" id="KW-0106">Calcium</keyword>
<dbReference type="RefSeq" id="XP_033783346.1">
    <property type="nucleotide sequence ID" value="XM_033927455.1"/>
</dbReference>
<dbReference type="InterPro" id="IPR013164">
    <property type="entry name" value="Cadherin_N"/>
</dbReference>
<feature type="domain" description="Cadherin" evidence="15">
    <location>
        <begin position="609"/>
        <end position="709"/>
    </location>
</feature>
<organism evidence="16 17">
    <name type="scientific">Geotrypetes seraphini</name>
    <name type="common">Gaboon caecilian</name>
    <name type="synonym">Caecilia seraphini</name>
    <dbReference type="NCBI Taxonomy" id="260995"/>
    <lineage>
        <taxon>Eukaryota</taxon>
        <taxon>Metazoa</taxon>
        <taxon>Chordata</taxon>
        <taxon>Craniata</taxon>
        <taxon>Vertebrata</taxon>
        <taxon>Euteleostomi</taxon>
        <taxon>Amphibia</taxon>
        <taxon>Gymnophiona</taxon>
        <taxon>Geotrypetes</taxon>
    </lineage>
</organism>
<dbReference type="Proteomes" id="UP000515159">
    <property type="component" value="Chromosome 18"/>
</dbReference>
<dbReference type="FunFam" id="2.60.40.60:FF:000006">
    <property type="entry name" value="Protocadherin alpha 2"/>
    <property type="match status" value="1"/>
</dbReference>
<evidence type="ECO:0000256" key="6">
    <source>
        <dbReference type="ARBA" id="ARBA00022737"/>
    </source>
</evidence>
<feature type="domain" description="Cadherin" evidence="15">
    <location>
        <begin position="388"/>
        <end position="484"/>
    </location>
</feature>
<dbReference type="InterPro" id="IPR002126">
    <property type="entry name" value="Cadherin-like_dom"/>
</dbReference>
<evidence type="ECO:0000256" key="11">
    <source>
        <dbReference type="ARBA" id="ARBA00023180"/>
    </source>
</evidence>
<evidence type="ECO:0000256" key="9">
    <source>
        <dbReference type="ARBA" id="ARBA00022989"/>
    </source>
</evidence>
<feature type="domain" description="Cadherin" evidence="15">
    <location>
        <begin position="59"/>
        <end position="165"/>
    </location>
</feature>
<feature type="region of interest" description="Disordered" evidence="13">
    <location>
        <begin position="818"/>
        <end position="839"/>
    </location>
</feature>
<dbReference type="FunFam" id="2.60.40.60:FF:000018">
    <property type="entry name" value="Protocadherin gamma c3"/>
    <property type="match status" value="1"/>
</dbReference>
<comment type="function">
    <text evidence="1">Potential calcium-dependent cell-adhesion protein. May be involved in the establishment and maintenance of specific neuronal connections in the brain.</text>
</comment>
<gene>
    <name evidence="17" type="primary">PCDHB1</name>
</gene>
<evidence type="ECO:0000313" key="16">
    <source>
        <dbReference type="Proteomes" id="UP000515159"/>
    </source>
</evidence>
<dbReference type="GO" id="GO:0005509">
    <property type="term" value="F:calcium ion binding"/>
    <property type="evidence" value="ECO:0007669"/>
    <property type="project" value="UniProtKB-UniRule"/>
</dbReference>
<evidence type="ECO:0000256" key="13">
    <source>
        <dbReference type="SAM" id="MobiDB-lite"/>
    </source>
</evidence>
<feature type="domain" description="Cadherin" evidence="15">
    <location>
        <begin position="275"/>
        <end position="379"/>
    </location>
</feature>
<evidence type="ECO:0000256" key="12">
    <source>
        <dbReference type="PROSITE-ProRule" id="PRU00043"/>
    </source>
</evidence>
<dbReference type="Pfam" id="PF08266">
    <property type="entry name" value="Cadherin_2"/>
    <property type="match status" value="1"/>
</dbReference>
<evidence type="ECO:0000256" key="5">
    <source>
        <dbReference type="ARBA" id="ARBA00022729"/>
    </source>
</evidence>
<dbReference type="PANTHER" id="PTHR24028">
    <property type="entry name" value="CADHERIN-87A"/>
    <property type="match status" value="1"/>
</dbReference>
<dbReference type="Gene3D" id="2.60.40.60">
    <property type="entry name" value="Cadherins"/>
    <property type="match status" value="6"/>
</dbReference>
<accession>A0A6P8Q8U9</accession>
<keyword evidence="11" id="KW-0325">Glycoprotein</keyword>
<keyword evidence="4 14" id="KW-0812">Transmembrane</keyword>
<dbReference type="PROSITE" id="PS00232">
    <property type="entry name" value="CADHERIN_1"/>
    <property type="match status" value="2"/>
</dbReference>
<dbReference type="AlphaFoldDB" id="A0A6P8Q8U9"/>
<evidence type="ECO:0000259" key="15">
    <source>
        <dbReference type="PROSITE" id="PS50268"/>
    </source>
</evidence>
<dbReference type="FunFam" id="2.60.40.60:FF:000129">
    <property type="entry name" value="protocadherin alpha-C2 isoform X1"/>
    <property type="match status" value="1"/>
</dbReference>
<dbReference type="PROSITE" id="PS50268">
    <property type="entry name" value="CADHERIN_2"/>
    <property type="match status" value="6"/>
</dbReference>
<dbReference type="CTD" id="29930"/>
<keyword evidence="3" id="KW-1003">Cell membrane</keyword>
<evidence type="ECO:0000313" key="17">
    <source>
        <dbReference type="RefSeq" id="XP_033783346.1"/>
    </source>
</evidence>
<dbReference type="InParanoid" id="A0A6P8Q8U9"/>
<dbReference type="SUPFAM" id="SSF49313">
    <property type="entry name" value="Cadherin-like"/>
    <property type="match status" value="6"/>
</dbReference>
<dbReference type="GeneID" id="117351715"/>
<feature type="compositionally biased region" description="Low complexity" evidence="13">
    <location>
        <begin position="824"/>
        <end position="835"/>
    </location>
</feature>
<dbReference type="FunFam" id="2.60.40.60:FF:000004">
    <property type="entry name" value="Protocadherin 1 gamma 2"/>
    <property type="match status" value="1"/>
</dbReference>
<evidence type="ECO:0000256" key="14">
    <source>
        <dbReference type="SAM" id="Phobius"/>
    </source>
</evidence>
<proteinExistence type="predicted"/>
<dbReference type="KEGG" id="gsh:117351715"/>
<dbReference type="OrthoDB" id="6252479at2759"/>
<dbReference type="SMART" id="SM00112">
    <property type="entry name" value="CA"/>
    <property type="match status" value="6"/>
</dbReference>
<evidence type="ECO:0000256" key="1">
    <source>
        <dbReference type="ARBA" id="ARBA00003436"/>
    </source>
</evidence>
<keyword evidence="16" id="KW-1185">Reference proteome</keyword>
<dbReference type="InterPro" id="IPR020894">
    <property type="entry name" value="Cadherin_CS"/>
</dbReference>
<dbReference type="PANTHER" id="PTHR24028:SF118">
    <property type="entry name" value="PROTOCADHERIN BETA-1"/>
    <property type="match status" value="1"/>
</dbReference>
<evidence type="ECO:0000256" key="2">
    <source>
        <dbReference type="ARBA" id="ARBA00004251"/>
    </source>
</evidence>
<dbReference type="GO" id="GO:0007156">
    <property type="term" value="P:homophilic cell adhesion via plasma membrane adhesion molecules"/>
    <property type="evidence" value="ECO:0007669"/>
    <property type="project" value="InterPro"/>
</dbReference>
<keyword evidence="8" id="KW-0130">Cell adhesion</keyword>
<comment type="subcellular location">
    <subcellularLocation>
        <location evidence="2">Cell membrane</location>
        <topology evidence="2">Single-pass type I membrane protein</topology>
    </subcellularLocation>
</comment>
<feature type="domain" description="Cadherin" evidence="15">
    <location>
        <begin position="166"/>
        <end position="274"/>
    </location>
</feature>
<name>A0A6P8Q8U9_GEOSA</name>
<protein>
    <submittedName>
        <fullName evidence="17">Protocadherin beta-1 isoform X1</fullName>
    </submittedName>
</protein>
<dbReference type="InterPro" id="IPR015919">
    <property type="entry name" value="Cadherin-like_sf"/>
</dbReference>
<dbReference type="InterPro" id="IPR032455">
    <property type="entry name" value="Cadherin_C"/>
</dbReference>
<feature type="domain" description="Cadherin" evidence="15">
    <location>
        <begin position="485"/>
        <end position="594"/>
    </location>
</feature>
<dbReference type="FunFam" id="2.60.40.60:FF:000001">
    <property type="entry name" value="Protocadherin alpha 2"/>
    <property type="match status" value="1"/>
</dbReference>
<evidence type="ECO:0000256" key="3">
    <source>
        <dbReference type="ARBA" id="ARBA00022475"/>
    </source>
</evidence>
<keyword evidence="5" id="KW-0732">Signal</keyword>
<feature type="transmembrane region" description="Helical" evidence="14">
    <location>
        <begin position="719"/>
        <end position="744"/>
    </location>
</feature>
<dbReference type="CDD" id="cd11304">
    <property type="entry name" value="Cadherin_repeat"/>
    <property type="match status" value="6"/>
</dbReference>
<evidence type="ECO:0000256" key="10">
    <source>
        <dbReference type="ARBA" id="ARBA00023136"/>
    </source>
</evidence>
<evidence type="ECO:0000256" key="8">
    <source>
        <dbReference type="ARBA" id="ARBA00022889"/>
    </source>
</evidence>
<dbReference type="Pfam" id="PF16492">
    <property type="entry name" value="Cadherin_C_2"/>
    <property type="match status" value="1"/>
</dbReference>
<dbReference type="GO" id="GO:0005886">
    <property type="term" value="C:plasma membrane"/>
    <property type="evidence" value="ECO:0007669"/>
    <property type="project" value="UniProtKB-SubCell"/>
</dbReference>
<reference evidence="17" key="1">
    <citation type="submission" date="2025-08" db="UniProtKB">
        <authorList>
            <consortium name="RefSeq"/>
        </authorList>
    </citation>
    <scope>IDENTIFICATION</scope>
</reference>
<keyword evidence="10 14" id="KW-0472">Membrane</keyword>
<sequence length="859" mass="95901">MHFIQKNSSTEIALSGDVSCNREFSQASRFLRMASKLETTRLQRQVVTFFLLLCVTSAVSASFKYSIDEEMEIGSLVTNIANDLKLDIRKLASRKARIMSESNTQYFQLNINSGDLLIKERIDREELCGHLDPCVLSFEFLLENPVQFHRAEVRVQDINDNPPVFSNKQMVLKIHELSQPNTRFTLERALDSDLGVNSVQNYRIVPNKHFQLDVQNGSDGRKYAELVLEKQLDHEELQEVNLILFAIDGGRPPKSGTAQIKILVQDANDNFPQFSHSAYKVQLRENSAQNTLVFKTEASDQDQGILGEITYSFSQVSEKVLKLFKLNQSTGEIIVRGFIDFEEARTHEINIQATDGGGLSAHSKVIVEILDENDNSPEVIITSIVSPIPEDSLPGTVIAVLNVRDRDSKENGKTVCSVEGVTPFSLRSSFKNYYSLVTEISLDREKVSEYNITIIATDCGSPSLTSQETVRVQISDINDNPPLFKQNSYTIYVNENNSPSLLIGTLNAVDLDYEQNAKITYALLPNEVGEISVGSYFSINPENGNIYALQSLDYEKIRNFRAVVRATDGGSPSLSSNATLHFQVMDENDNPPIILYPIQESTSLSSDLVPRSAQADYLVTKMVAVDGDSGQNAWLSFKLLKSTDASLFNVVEHNGEIRTTRPITERDNIKQKLIIVVRDNGKPSLSTTAILNILLVDGFSEPYMQFPDLHSKDAKDSNLTLYLVIALVLISFIFLVSVTVFIVVKIIKSRRSQEKYISAPGNFYGENEMPNNLIDLSGTGTLSQSYRYEVCLTTESGGSEFKFLRPLLPSFPNHSGTIEVNAGSNPNSQPFSNPPDQDSSIEDAAKIFVEKKICREEYL</sequence>
<dbReference type="Pfam" id="PF00028">
    <property type="entry name" value="Cadherin"/>
    <property type="match status" value="5"/>
</dbReference>
<keyword evidence="9 14" id="KW-1133">Transmembrane helix</keyword>
<dbReference type="PRINTS" id="PR00205">
    <property type="entry name" value="CADHERIN"/>
</dbReference>
<dbReference type="FunCoup" id="A0A6P8Q8U9">
    <property type="interactions" value="1"/>
</dbReference>
<evidence type="ECO:0000256" key="7">
    <source>
        <dbReference type="ARBA" id="ARBA00022837"/>
    </source>
</evidence>
<dbReference type="FunFam" id="2.60.40.60:FF:000002">
    <property type="entry name" value="Protocadherin alpha 2"/>
    <property type="match status" value="1"/>
</dbReference>
<keyword evidence="6" id="KW-0677">Repeat</keyword>
<dbReference type="InterPro" id="IPR050174">
    <property type="entry name" value="Protocadherin/Cadherin-CA"/>
</dbReference>